<comment type="similarity">
    <text evidence="2">Belongs to the AB hydrolase superfamily. Epoxide hydrolase family.</text>
</comment>
<accession>A0A8S4Q2U8</accession>
<protein>
    <recommendedName>
        <fullName evidence="3">AB hydrolase-1 domain-containing protein</fullName>
    </recommendedName>
</protein>
<dbReference type="NCBIfam" id="NF002938">
    <property type="entry name" value="PRK03592.1"/>
    <property type="match status" value="1"/>
</dbReference>
<comment type="caution">
    <text evidence="4">The sequence shown here is derived from an EMBL/GenBank/DDBJ whole genome shotgun (WGS) entry which is preliminary data.</text>
</comment>
<dbReference type="Gene3D" id="3.40.50.1820">
    <property type="entry name" value="alpha/beta hydrolase"/>
    <property type="match status" value="1"/>
</dbReference>
<dbReference type="EMBL" id="CAIIXF020000012">
    <property type="protein sequence ID" value="CAH1801089.1"/>
    <property type="molecule type" value="Genomic_DNA"/>
</dbReference>
<feature type="domain" description="AB hydrolase-1" evidence="3">
    <location>
        <begin position="72"/>
        <end position="319"/>
    </location>
</feature>
<keyword evidence="1" id="KW-0378">Hydrolase</keyword>
<dbReference type="AlphaFoldDB" id="A0A8S4Q2U8"/>
<proteinExistence type="inferred from homology"/>
<dbReference type="Pfam" id="PF00561">
    <property type="entry name" value="Abhydrolase_1"/>
    <property type="match status" value="1"/>
</dbReference>
<organism evidence="4 5">
    <name type="scientific">Owenia fusiformis</name>
    <name type="common">Polychaete worm</name>
    <dbReference type="NCBI Taxonomy" id="6347"/>
    <lineage>
        <taxon>Eukaryota</taxon>
        <taxon>Metazoa</taxon>
        <taxon>Spiralia</taxon>
        <taxon>Lophotrochozoa</taxon>
        <taxon>Annelida</taxon>
        <taxon>Polychaeta</taxon>
        <taxon>Sedentaria</taxon>
        <taxon>Canalipalpata</taxon>
        <taxon>Sabellida</taxon>
        <taxon>Oweniida</taxon>
        <taxon>Oweniidae</taxon>
        <taxon>Owenia</taxon>
    </lineage>
</organism>
<dbReference type="PRINTS" id="PR00412">
    <property type="entry name" value="EPOXHYDRLASE"/>
</dbReference>
<dbReference type="PANTHER" id="PTHR43329">
    <property type="entry name" value="EPOXIDE HYDROLASE"/>
    <property type="match status" value="1"/>
</dbReference>
<evidence type="ECO:0000256" key="1">
    <source>
        <dbReference type="ARBA" id="ARBA00022801"/>
    </source>
</evidence>
<evidence type="ECO:0000259" key="3">
    <source>
        <dbReference type="Pfam" id="PF00561"/>
    </source>
</evidence>
<evidence type="ECO:0000256" key="2">
    <source>
        <dbReference type="ARBA" id="ARBA00038334"/>
    </source>
</evidence>
<evidence type="ECO:0000313" key="5">
    <source>
        <dbReference type="Proteomes" id="UP000749559"/>
    </source>
</evidence>
<dbReference type="SUPFAM" id="SSF53474">
    <property type="entry name" value="alpha/beta-Hydrolases"/>
    <property type="match status" value="1"/>
</dbReference>
<sequence>MATHIRSATGASQRLLTIQSHISPVFGNNGMVLYRTATSDAAQKVLDTRRSMKVFDSDMSFLDTGPKNAERVVLFLHGNPSAAYLWRNIIPHVQAIGTRCIAPDLIGMGHSAKLENDWYKYATHYRYLSKWIEQMELPEKINLVVHDWGSGLGFNWCYQHQNRVKSITHMESLVSPAKDWSVFPEVAKNAFQAMRSPGGEEIVLKKNFFVEKLLPGSIMRKLSKEEMDEYRRPYLDEGESRRPTLTWPREIPIESDGPLDVVNITKAYAKWLRESGSVPKLTILGKPGFFSSDIEMDTKDWPNNRTRTVKGLHFLQEDSPDDIGAAIAEFLNDIYAGKAA</sequence>
<dbReference type="InterPro" id="IPR029058">
    <property type="entry name" value="AB_hydrolase_fold"/>
</dbReference>
<dbReference type="OrthoDB" id="408373at2759"/>
<evidence type="ECO:0000313" key="4">
    <source>
        <dbReference type="EMBL" id="CAH1801089.1"/>
    </source>
</evidence>
<dbReference type="Proteomes" id="UP000749559">
    <property type="component" value="Unassembled WGS sequence"/>
</dbReference>
<dbReference type="GO" id="GO:0004301">
    <property type="term" value="F:epoxide hydrolase activity"/>
    <property type="evidence" value="ECO:0007669"/>
    <property type="project" value="UniProtKB-ARBA"/>
</dbReference>
<dbReference type="InterPro" id="IPR000639">
    <property type="entry name" value="Epox_hydrolase-like"/>
</dbReference>
<reference evidence="4" key="1">
    <citation type="submission" date="2022-03" db="EMBL/GenBank/DDBJ databases">
        <authorList>
            <person name="Martin C."/>
        </authorList>
    </citation>
    <scope>NUCLEOTIDE SEQUENCE</scope>
</reference>
<gene>
    <name evidence="4" type="ORF">OFUS_LOCUS24910</name>
</gene>
<dbReference type="InterPro" id="IPR000073">
    <property type="entry name" value="AB_hydrolase_1"/>
</dbReference>
<name>A0A8S4Q2U8_OWEFU</name>
<keyword evidence="5" id="KW-1185">Reference proteome</keyword>